<dbReference type="InterPro" id="IPR032640">
    <property type="entry name" value="AMPK1_CBM"/>
</dbReference>
<keyword evidence="5" id="KW-1185">Reference proteome</keyword>
<dbReference type="InterPro" id="IPR013783">
    <property type="entry name" value="Ig-like_fold"/>
</dbReference>
<accession>A0A388TJ26</accession>
<dbReference type="InterPro" id="IPR014756">
    <property type="entry name" value="Ig_E-set"/>
</dbReference>
<proteinExistence type="inferred from homology"/>
<reference evidence="4 5" key="1">
    <citation type="journal article" date="2019" name="ISME J.">
        <title>Genome analyses of uncultured TG2/ZB3 bacteria in 'Margulisbacteria' specifically attached to ectosymbiotic spirochetes of protists in the termite gut.</title>
        <authorList>
            <person name="Utami Y.D."/>
            <person name="Kuwahara H."/>
            <person name="Igai K."/>
            <person name="Murakami T."/>
            <person name="Sugaya K."/>
            <person name="Morikawa T."/>
            <person name="Nagura Y."/>
            <person name="Yuki M."/>
            <person name="Deevong P."/>
            <person name="Inoue T."/>
            <person name="Kihara K."/>
            <person name="Lo N."/>
            <person name="Yamada A."/>
            <person name="Ohkuma M."/>
            <person name="Hongoh Y."/>
        </authorList>
    </citation>
    <scope>NUCLEOTIDE SEQUENCE [LARGE SCALE GENOMIC DNA]</scope>
    <source>
        <strain evidence="4">NkOx7-02</strain>
    </source>
</reference>
<dbReference type="InterPro" id="IPR027417">
    <property type="entry name" value="P-loop_NTPase"/>
</dbReference>
<dbReference type="InterPro" id="IPR050678">
    <property type="entry name" value="DNA_Partitioning_ATPase"/>
</dbReference>
<dbReference type="PANTHER" id="PTHR13696">
    <property type="entry name" value="P-LOOP CONTAINING NUCLEOSIDE TRIPHOSPHATE HYDROLASE"/>
    <property type="match status" value="1"/>
</dbReference>
<name>A0A388TJ26_9BACT</name>
<dbReference type="FunFam" id="3.40.50.300:FF:000285">
    <property type="entry name" value="Sporulation initiation inhibitor Soj"/>
    <property type="match status" value="1"/>
</dbReference>
<feature type="domain" description="AAA" evidence="2">
    <location>
        <begin position="2"/>
        <end position="179"/>
    </location>
</feature>
<dbReference type="InterPro" id="IPR025669">
    <property type="entry name" value="AAA_dom"/>
</dbReference>
<evidence type="ECO:0000259" key="3">
    <source>
        <dbReference type="Pfam" id="PF16561"/>
    </source>
</evidence>
<evidence type="ECO:0000256" key="1">
    <source>
        <dbReference type="ARBA" id="ARBA00006976"/>
    </source>
</evidence>
<dbReference type="Proteomes" id="UP000275925">
    <property type="component" value="Unassembled WGS sequence"/>
</dbReference>
<gene>
    <name evidence="4" type="ORF">NO2_0976</name>
</gene>
<dbReference type="Pfam" id="PF16561">
    <property type="entry name" value="AMPK1_CBM"/>
    <property type="match status" value="1"/>
</dbReference>
<comment type="caution">
    <text evidence="4">The sequence shown here is derived from an EMBL/GenBank/DDBJ whole genome shotgun (WGS) entry which is preliminary data.</text>
</comment>
<comment type="similarity">
    <text evidence="1">Belongs to the ParA family.</text>
</comment>
<dbReference type="Pfam" id="PF13614">
    <property type="entry name" value="AAA_31"/>
    <property type="match status" value="1"/>
</dbReference>
<dbReference type="CDD" id="cd02859">
    <property type="entry name" value="E_set_AMPKbeta_like_N"/>
    <property type="match status" value="1"/>
</dbReference>
<dbReference type="Gene3D" id="2.60.40.10">
    <property type="entry name" value="Immunoglobulins"/>
    <property type="match status" value="1"/>
</dbReference>
<sequence length="359" mass="40315">MAAISVINQKGGCGKTTTSVNIATGLARRGYRVLLVDMDPQGHSTLGLGCNPDSLERTIFDVIDERAENTPLSAVIVPLTERLTLAPSNVLLSAFEQSLAGKAGRESRLTNALAKVKNQYDYLIIDCPPSLGLLTVNALLASSHVIVPIDSGFYSLAGVQKLRETIQMLRVKAQHELDIRHVITFYDHKSTFNKEFEEDLQKIIGEENLFKQRIRRSIKFNSSQRRGKSVIDLGSKRCGVAFRDYLNLTQEIIDWTKLSWGFRKRARLTTKTEMRRQLVRAINLAYHGEARDVKVAGVFNNWRPEPMQKNQTGAWETAIELNPGQYEYKFIVDGQWVTDPANTNVKIKNNIANSVLVVN</sequence>
<evidence type="ECO:0000259" key="2">
    <source>
        <dbReference type="Pfam" id="PF13614"/>
    </source>
</evidence>
<dbReference type="SUPFAM" id="SSF81296">
    <property type="entry name" value="E set domains"/>
    <property type="match status" value="1"/>
</dbReference>
<dbReference type="CDD" id="cd02042">
    <property type="entry name" value="ParAB_family"/>
    <property type="match status" value="1"/>
</dbReference>
<dbReference type="PANTHER" id="PTHR13696:SF52">
    <property type="entry name" value="PARA FAMILY PROTEIN CT_582"/>
    <property type="match status" value="1"/>
</dbReference>
<dbReference type="Gene3D" id="3.40.50.300">
    <property type="entry name" value="P-loop containing nucleotide triphosphate hydrolases"/>
    <property type="match status" value="1"/>
</dbReference>
<dbReference type="SUPFAM" id="SSF52540">
    <property type="entry name" value="P-loop containing nucleoside triphosphate hydrolases"/>
    <property type="match status" value="1"/>
</dbReference>
<evidence type="ECO:0000313" key="5">
    <source>
        <dbReference type="Proteomes" id="UP000275925"/>
    </source>
</evidence>
<evidence type="ECO:0000313" key="4">
    <source>
        <dbReference type="EMBL" id="GBR76432.1"/>
    </source>
</evidence>
<organism evidence="4 5">
    <name type="scientific">Candidatus Termititenax persephonae</name>
    <dbReference type="NCBI Taxonomy" id="2218525"/>
    <lineage>
        <taxon>Bacteria</taxon>
        <taxon>Bacillati</taxon>
        <taxon>Candidatus Margulisiibacteriota</taxon>
        <taxon>Candidatus Termititenacia</taxon>
        <taxon>Candidatus Termititenacales</taxon>
        <taxon>Candidatus Termititenacaceae</taxon>
        <taxon>Candidatus Termititenax</taxon>
    </lineage>
</organism>
<dbReference type="EMBL" id="BGZO01000027">
    <property type="protein sequence ID" value="GBR76432.1"/>
    <property type="molecule type" value="Genomic_DNA"/>
</dbReference>
<feature type="domain" description="AMP-activated protein kinase glycogen-binding" evidence="3">
    <location>
        <begin position="283"/>
        <end position="358"/>
    </location>
</feature>
<protein>
    <submittedName>
        <fullName evidence="4">AAA family ATPase</fullName>
    </submittedName>
</protein>
<dbReference type="AlphaFoldDB" id="A0A388TJ26"/>